<feature type="chain" id="PRO_5046628669" evidence="3">
    <location>
        <begin position="24"/>
        <end position="785"/>
    </location>
</feature>
<dbReference type="NCBIfam" id="TIGR02276">
    <property type="entry name" value="beta_rpt_yvtn"/>
    <property type="match status" value="3"/>
</dbReference>
<dbReference type="EMBL" id="JAVDWA010000003">
    <property type="protein sequence ID" value="MDR7073104.1"/>
    <property type="molecule type" value="Genomic_DNA"/>
</dbReference>
<dbReference type="Pfam" id="PF04185">
    <property type="entry name" value="Phosphoesterase"/>
    <property type="match status" value="1"/>
</dbReference>
<dbReference type="InterPro" id="IPR019405">
    <property type="entry name" value="Lactonase_7-beta_prop"/>
</dbReference>
<reference evidence="4 5" key="1">
    <citation type="submission" date="2023-07" db="EMBL/GenBank/DDBJ databases">
        <title>Sorghum-associated microbial communities from plants grown in Nebraska, USA.</title>
        <authorList>
            <person name="Schachtman D."/>
        </authorList>
    </citation>
    <scope>NUCLEOTIDE SEQUENCE [LARGE SCALE GENOMIC DNA]</scope>
    <source>
        <strain evidence="4 5">BE211</strain>
    </source>
</reference>
<evidence type="ECO:0000256" key="1">
    <source>
        <dbReference type="ARBA" id="ARBA00022801"/>
    </source>
</evidence>
<dbReference type="InterPro" id="IPR011044">
    <property type="entry name" value="Quino_amine_DH_bsu"/>
</dbReference>
<dbReference type="InterPro" id="IPR007312">
    <property type="entry name" value="Phosphoesterase"/>
</dbReference>
<keyword evidence="3" id="KW-0732">Signal</keyword>
<evidence type="ECO:0000256" key="2">
    <source>
        <dbReference type="SAM" id="MobiDB-lite"/>
    </source>
</evidence>
<keyword evidence="5" id="KW-1185">Reference proteome</keyword>
<dbReference type="Proteomes" id="UP001258181">
    <property type="component" value="Unassembled WGS sequence"/>
</dbReference>
<dbReference type="InterPro" id="IPR051200">
    <property type="entry name" value="Host-pathogen_enzymatic-act"/>
</dbReference>
<protein>
    <submittedName>
        <fullName evidence="4">YVTN family beta-propeller protein</fullName>
    </submittedName>
</protein>
<proteinExistence type="predicted"/>
<feature type="region of interest" description="Disordered" evidence="2">
    <location>
        <begin position="267"/>
        <end position="292"/>
    </location>
</feature>
<dbReference type="InterPro" id="IPR017850">
    <property type="entry name" value="Alkaline_phosphatase_core_sf"/>
</dbReference>
<sequence length="785" mass="86418">MRRNKLMVISLATLLLGSTSTYAAYSKIVGPRKDGTAVTPHGWMVTPAGDQLTLGDFPMGGALSPDHRYLIVSNDGQGEQSIQVVDTQTQKIIQTIPYKSPESLYLGVAFSPDGRTVYASAGGNNKIRTYDFEKGKLTEQSPTNLTDSSKTNFFPAGISVSQNGQSLYVANNLDHSVSKVDLSTKQISKTTLVGKNPYTTLLSKDGRSLYVSNWGESSISLLDPETLNIKKTIPVGLHPNAIVENPSNGKIYVSNSDSDSISVIDPKQSKETETISLSPYKKAPTGTQPNALSLSEDGKKLYVANGGNNDVAVVDLLNEKVKGLIPTAWYPSSVFLKDDKLMVLNAKGLGAGSNREGQYIGNMIKGTMSTIDVPDQMKLKKYTKQVEENNEIYKDEDPAGSGVFPIPRHENQKTPIKHVIYVIKENRTYDQVFGDVEKGNGDPSLTIFGKDVTPNIHKLADQFVLYDNFYANAEISAQGHNWSTAAAANDYVEKNWLANYSGRNRSYDFEGGNEAAYPKAGFLWTNAARSGVSFRSYGEFTNYDKTTGKYIASEPSMGNNFDPDYPTFDLDISDLTRFDTWSEEFDQYVNNKSLPQLQIVRLPNDHTSGTKPGKLTPQSMVAQNDYALGKLVDKVSNSPYWKNTAIFVTEDDAQNGWDSVDAHRTTSLVISPYTQTGKVDSTLYDTTSMLRTMEMILGMKPMTQFDSSAVPMINSFTQKPDFSPFKVEQPSYPLDRKNGEAAPMAAESKTLDFKGVDHADSEKLNKILWKSAKGDTPYPGETKEK</sequence>
<keyword evidence="1" id="KW-0378">Hydrolase</keyword>
<dbReference type="SUPFAM" id="SSF53649">
    <property type="entry name" value="Alkaline phosphatase-like"/>
    <property type="match status" value="1"/>
</dbReference>
<evidence type="ECO:0000313" key="5">
    <source>
        <dbReference type="Proteomes" id="UP001258181"/>
    </source>
</evidence>
<dbReference type="InterPro" id="IPR015943">
    <property type="entry name" value="WD40/YVTN_repeat-like_dom_sf"/>
</dbReference>
<gene>
    <name evidence="4" type="ORF">J2X07_002090</name>
</gene>
<dbReference type="SUPFAM" id="SSF50969">
    <property type="entry name" value="YVTN repeat-like/Quinoprotein amine dehydrogenase"/>
    <property type="match status" value="1"/>
</dbReference>
<dbReference type="RefSeq" id="WP_310258582.1">
    <property type="nucleotide sequence ID" value="NZ_JAVDWA010000003.1"/>
</dbReference>
<dbReference type="Gene3D" id="3.40.720.10">
    <property type="entry name" value="Alkaline Phosphatase, subunit A"/>
    <property type="match status" value="1"/>
</dbReference>
<organism evidence="4 5">
    <name type="scientific">Fictibacillus barbaricus</name>
    <dbReference type="NCBI Taxonomy" id="182136"/>
    <lineage>
        <taxon>Bacteria</taxon>
        <taxon>Bacillati</taxon>
        <taxon>Bacillota</taxon>
        <taxon>Bacilli</taxon>
        <taxon>Bacillales</taxon>
        <taxon>Fictibacillaceae</taxon>
        <taxon>Fictibacillus</taxon>
    </lineage>
</organism>
<dbReference type="PANTHER" id="PTHR47197:SF3">
    <property type="entry name" value="DIHYDRO-HEME D1 DEHYDROGENASE"/>
    <property type="match status" value="1"/>
</dbReference>
<dbReference type="Pfam" id="PF10282">
    <property type="entry name" value="Lactonase"/>
    <property type="match status" value="1"/>
</dbReference>
<evidence type="ECO:0000313" key="4">
    <source>
        <dbReference type="EMBL" id="MDR7073104.1"/>
    </source>
</evidence>
<dbReference type="Gene3D" id="2.130.10.10">
    <property type="entry name" value="YVTN repeat-like/Quinoprotein amine dehydrogenase"/>
    <property type="match status" value="3"/>
</dbReference>
<dbReference type="PANTHER" id="PTHR47197">
    <property type="entry name" value="PROTEIN NIRF"/>
    <property type="match status" value="1"/>
</dbReference>
<name>A0ABU1U0X0_9BACL</name>
<accession>A0ABU1U0X0</accession>
<evidence type="ECO:0000256" key="3">
    <source>
        <dbReference type="SAM" id="SignalP"/>
    </source>
</evidence>
<feature type="signal peptide" evidence="3">
    <location>
        <begin position="1"/>
        <end position="23"/>
    </location>
</feature>
<dbReference type="InterPro" id="IPR011964">
    <property type="entry name" value="YVTN_b-propeller_repeat"/>
</dbReference>
<comment type="caution">
    <text evidence="4">The sequence shown here is derived from an EMBL/GenBank/DDBJ whole genome shotgun (WGS) entry which is preliminary data.</text>
</comment>